<evidence type="ECO:0000313" key="10">
    <source>
        <dbReference type="Proteomes" id="UP000196594"/>
    </source>
</evidence>
<comment type="caution">
    <text evidence="9">The sequence shown here is derived from an EMBL/GenBank/DDBJ whole genome shotgun (WGS) entry which is preliminary data.</text>
</comment>
<dbReference type="SUPFAM" id="SSF51338">
    <property type="entry name" value="Composite domain of metallo-dependent hydrolases"/>
    <property type="match status" value="1"/>
</dbReference>
<keyword evidence="10" id="KW-1185">Reference proteome</keyword>
<dbReference type="Gene3D" id="2.30.40.10">
    <property type="entry name" value="Urease, subunit C, domain 1"/>
    <property type="match status" value="1"/>
</dbReference>
<dbReference type="CDD" id="cd01295">
    <property type="entry name" value="AdeC"/>
    <property type="match status" value="1"/>
</dbReference>
<dbReference type="NCBIfam" id="TIGR01178">
    <property type="entry name" value="ade"/>
    <property type="match status" value="1"/>
</dbReference>
<gene>
    <name evidence="6" type="primary">ade</name>
    <name evidence="9" type="ORF">CBM15_17935</name>
</gene>
<evidence type="ECO:0000259" key="8">
    <source>
        <dbReference type="Pfam" id="PF13382"/>
    </source>
</evidence>
<dbReference type="Pfam" id="PF13382">
    <property type="entry name" value="Adenine_deam_C"/>
    <property type="match status" value="1"/>
</dbReference>
<organism evidence="9 10">
    <name type="scientific">Solibacillus kalamii</name>
    <dbReference type="NCBI Taxonomy" id="1748298"/>
    <lineage>
        <taxon>Bacteria</taxon>
        <taxon>Bacillati</taxon>
        <taxon>Bacillota</taxon>
        <taxon>Bacilli</taxon>
        <taxon>Bacillales</taxon>
        <taxon>Caryophanaceae</taxon>
        <taxon>Solibacillus</taxon>
    </lineage>
</organism>
<dbReference type="InterPro" id="IPR026912">
    <property type="entry name" value="Adenine_deam_C"/>
</dbReference>
<dbReference type="PANTHER" id="PTHR11113">
    <property type="entry name" value="N-ACETYLGLUCOSAMINE-6-PHOSPHATE DEACETYLASE"/>
    <property type="match status" value="1"/>
</dbReference>
<evidence type="ECO:0000256" key="4">
    <source>
        <dbReference type="ARBA" id="ARBA00023211"/>
    </source>
</evidence>
<feature type="domain" description="Adenine deaminase C-terminal" evidence="8">
    <location>
        <begin position="399"/>
        <end position="567"/>
    </location>
</feature>
<evidence type="ECO:0000256" key="2">
    <source>
        <dbReference type="ARBA" id="ARBA00012782"/>
    </source>
</evidence>
<dbReference type="RefSeq" id="WP_087618534.1">
    <property type="nucleotide sequence ID" value="NZ_JAFBEY010000013.1"/>
</dbReference>
<dbReference type="EMBL" id="NHNT01000016">
    <property type="protein sequence ID" value="OUZ37515.1"/>
    <property type="molecule type" value="Genomic_DNA"/>
</dbReference>
<proteinExistence type="inferred from homology"/>
<dbReference type="EC" id="3.5.4.2" evidence="2 6"/>
<evidence type="ECO:0000256" key="5">
    <source>
        <dbReference type="ARBA" id="ARBA00047720"/>
    </source>
</evidence>
<comment type="catalytic activity">
    <reaction evidence="5 6">
        <text>adenine + H2O + H(+) = hypoxanthine + NH4(+)</text>
        <dbReference type="Rhea" id="RHEA:23688"/>
        <dbReference type="ChEBI" id="CHEBI:15377"/>
        <dbReference type="ChEBI" id="CHEBI:15378"/>
        <dbReference type="ChEBI" id="CHEBI:16708"/>
        <dbReference type="ChEBI" id="CHEBI:17368"/>
        <dbReference type="ChEBI" id="CHEBI:28938"/>
        <dbReference type="EC" id="3.5.4.2"/>
    </reaction>
</comment>
<keyword evidence="4 6" id="KW-0464">Manganese</keyword>
<protein>
    <recommendedName>
        <fullName evidence="2 6">Adenine deaminase</fullName>
        <shortName evidence="6">Adenase</shortName>
        <shortName evidence="6">Adenine aminase</shortName>
        <ecNumber evidence="2 6">3.5.4.2</ecNumber>
    </recommendedName>
</protein>
<comment type="cofactor">
    <cofactor evidence="6">
        <name>Mn(2+)</name>
        <dbReference type="ChEBI" id="CHEBI:29035"/>
    </cofactor>
</comment>
<reference evidence="9 10" key="1">
    <citation type="journal article" date="2017" name="Int. J. Syst. Evol. Microbiol.">
        <title>Solibacillus kalamii sp. nov., isolated from a high-efficiency particulate arrestance filter system used in the International Space Station.</title>
        <authorList>
            <person name="Checinska Sielaff A."/>
            <person name="Kumar R.M."/>
            <person name="Pal D."/>
            <person name="Mayilraj S."/>
            <person name="Venkateswaran K."/>
        </authorList>
    </citation>
    <scope>NUCLEOTIDE SEQUENCE [LARGE SCALE GENOMIC DNA]</scope>
    <source>
        <strain evidence="9 10">ISSFR-015</strain>
    </source>
</reference>
<dbReference type="InterPro" id="IPR006679">
    <property type="entry name" value="Adenine_deam"/>
</dbReference>
<name>A0ABX3ZDQ3_9BACL</name>
<dbReference type="InterPro" id="IPR032466">
    <property type="entry name" value="Metal_Hydrolase"/>
</dbReference>
<accession>A0ABX3ZDQ3</accession>
<dbReference type="SUPFAM" id="SSF51556">
    <property type="entry name" value="Metallo-dependent hydrolases"/>
    <property type="match status" value="1"/>
</dbReference>
<sequence length="581" mass="63687">MKQIIDQSQKRGKADFIIQHAQIADVFNLRWRQGDVVVAEGKIVAISEPGEFEAEEIIDAHGKYIVPGFIDAHIHIESSMVVPKQFNRIVLPHGVTTVVTDPHEIANVAGKAGLRFMLQDIKDVEMDIYYMLPSSVPGTSFENAGAVLTAKDLEEFVQHKSVLGLAEVMDFPAVLNGEKEMLAKLMLAQENGMVIDGHCAGLTSAQIRGYRVAGITTDHECVTAEEALDRVEQGMYVLIREGSAAKNLKAILPAVTMANSRRFAFCTDDKHLDELMEQGSINYAVALAISEGMDPLLAIQLATINAAECYRLVNKGAVATGYDADFIIIDDLKTMKAHTVWKNGRKVAESGEMLSPAPEKSTVERSILQSMHLTKLTIEDLRLRFKGNRANVIRIVPNQLITKRIEVEVDVENGQFVPSIEKDLLKLAVVERHHHVGTKAVAIVQGIGIQSGAVATTISHDSHNAIAVGTNDEDMLIALNALQEIEGGLVVVNDGEVIASFSLPIAGLMTDIPAEQAKQKLEKLHEGLRTIHPTLDYHLFLTLSFLALPVIPDIKLTDTGLFDVKKFRHIPVEILQADQSH</sequence>
<dbReference type="InterPro" id="IPR011059">
    <property type="entry name" value="Metal-dep_hydrolase_composite"/>
</dbReference>
<feature type="domain" description="Amidohydrolase-related" evidence="7">
    <location>
        <begin position="64"/>
        <end position="347"/>
    </location>
</feature>
<evidence type="ECO:0000259" key="7">
    <source>
        <dbReference type="Pfam" id="PF01979"/>
    </source>
</evidence>
<dbReference type="Pfam" id="PF01979">
    <property type="entry name" value="Amidohydro_1"/>
    <property type="match status" value="1"/>
</dbReference>
<dbReference type="Gene3D" id="3.20.20.140">
    <property type="entry name" value="Metal-dependent hydrolases"/>
    <property type="match status" value="1"/>
</dbReference>
<evidence type="ECO:0000313" key="9">
    <source>
        <dbReference type="EMBL" id="OUZ37515.1"/>
    </source>
</evidence>
<dbReference type="InterPro" id="IPR006680">
    <property type="entry name" value="Amidohydro-rel"/>
</dbReference>
<evidence type="ECO:0000256" key="6">
    <source>
        <dbReference type="HAMAP-Rule" id="MF_01518"/>
    </source>
</evidence>
<dbReference type="PANTHER" id="PTHR11113:SF2">
    <property type="entry name" value="ADENINE DEAMINASE"/>
    <property type="match status" value="1"/>
</dbReference>
<evidence type="ECO:0000256" key="1">
    <source>
        <dbReference type="ARBA" id="ARBA00006773"/>
    </source>
</evidence>
<evidence type="ECO:0000256" key="3">
    <source>
        <dbReference type="ARBA" id="ARBA00022801"/>
    </source>
</evidence>
<comment type="similarity">
    <text evidence="1 6">Belongs to the metallo-dependent hydrolases superfamily. Adenine deaminase family.</text>
</comment>
<dbReference type="Proteomes" id="UP000196594">
    <property type="component" value="Unassembled WGS sequence"/>
</dbReference>
<dbReference type="HAMAP" id="MF_01518">
    <property type="entry name" value="Adenine_deamin"/>
    <property type="match status" value="1"/>
</dbReference>
<keyword evidence="3 6" id="KW-0378">Hydrolase</keyword>